<name>X0U5C4_9ZZZZ</name>
<protein>
    <submittedName>
        <fullName evidence="1">Uncharacterized protein</fullName>
    </submittedName>
</protein>
<feature type="non-terminal residue" evidence="1">
    <location>
        <position position="1"/>
    </location>
</feature>
<sequence>CERHHNLEWARLAVMDENNGNGFLLPPGARTTIGDDGEMEVEGDGPRKIPAWVEGQDAMRIWQCYRRWTAGERAPVLADAFGISVATVYVWVDKARAEVPHIIVSTTHDLLSRREGMVTNAIRILQEVADSPTIDPLLKVGLTKDLLGAANPYLTAQEEILGYRGKGSANGRVNVEQTGDNAQTVVFNFDTWLQQQ</sequence>
<gene>
    <name evidence="1" type="ORF">S01H1_09416</name>
</gene>
<reference evidence="1" key="1">
    <citation type="journal article" date="2014" name="Front. Microbiol.">
        <title>High frequency of phylogenetically diverse reductive dehalogenase-homologous genes in deep subseafloor sedimentary metagenomes.</title>
        <authorList>
            <person name="Kawai M."/>
            <person name="Futagami T."/>
            <person name="Toyoda A."/>
            <person name="Takaki Y."/>
            <person name="Nishi S."/>
            <person name="Hori S."/>
            <person name="Arai W."/>
            <person name="Tsubouchi T."/>
            <person name="Morono Y."/>
            <person name="Uchiyama I."/>
            <person name="Ito T."/>
            <person name="Fujiyama A."/>
            <person name="Inagaki F."/>
            <person name="Takami H."/>
        </authorList>
    </citation>
    <scope>NUCLEOTIDE SEQUENCE</scope>
    <source>
        <strain evidence="1">Expedition CK06-06</strain>
    </source>
</reference>
<dbReference type="AlphaFoldDB" id="X0U5C4"/>
<accession>X0U5C4</accession>
<dbReference type="EMBL" id="BARS01004812">
    <property type="protein sequence ID" value="GAF83705.1"/>
    <property type="molecule type" value="Genomic_DNA"/>
</dbReference>
<evidence type="ECO:0000313" key="1">
    <source>
        <dbReference type="EMBL" id="GAF83705.1"/>
    </source>
</evidence>
<comment type="caution">
    <text evidence="1">The sequence shown here is derived from an EMBL/GenBank/DDBJ whole genome shotgun (WGS) entry which is preliminary data.</text>
</comment>
<proteinExistence type="predicted"/>
<organism evidence="1">
    <name type="scientific">marine sediment metagenome</name>
    <dbReference type="NCBI Taxonomy" id="412755"/>
    <lineage>
        <taxon>unclassified sequences</taxon>
        <taxon>metagenomes</taxon>
        <taxon>ecological metagenomes</taxon>
    </lineage>
</organism>